<dbReference type="PANTHER" id="PTHR46211">
    <property type="entry name" value="GLYCEROPHOSPHORYL DIESTER PHOSPHODIESTERASE"/>
    <property type="match status" value="1"/>
</dbReference>
<dbReference type="GO" id="GO:0008081">
    <property type="term" value="F:phosphoric diester hydrolase activity"/>
    <property type="evidence" value="ECO:0007669"/>
    <property type="project" value="InterPro"/>
</dbReference>
<evidence type="ECO:0000313" key="5">
    <source>
        <dbReference type="EMBL" id="CAB4848401.1"/>
    </source>
</evidence>
<proteinExistence type="predicted"/>
<dbReference type="InterPro" id="IPR017946">
    <property type="entry name" value="PLC-like_Pdiesterase_TIM-brl"/>
</dbReference>
<dbReference type="EMBL" id="CAEZYF010000002">
    <property type="protein sequence ID" value="CAB4708786.1"/>
    <property type="molecule type" value="Genomic_DNA"/>
</dbReference>
<evidence type="ECO:0000313" key="4">
    <source>
        <dbReference type="EMBL" id="CAB4830777.1"/>
    </source>
</evidence>
<dbReference type="EMBL" id="CAFBMT010000001">
    <property type="protein sequence ID" value="CAB4912424.1"/>
    <property type="molecule type" value="Genomic_DNA"/>
</dbReference>
<dbReference type="EMBL" id="CAFAAV010000183">
    <property type="protein sequence ID" value="CAB4830777.1"/>
    <property type="molecule type" value="Genomic_DNA"/>
</dbReference>
<dbReference type="Pfam" id="PF03009">
    <property type="entry name" value="GDPD"/>
    <property type="match status" value="1"/>
</dbReference>
<dbReference type="CDD" id="cd08556">
    <property type="entry name" value="GDPD"/>
    <property type="match status" value="1"/>
</dbReference>
<dbReference type="AlphaFoldDB" id="A0A6J7AD96"/>
<organism evidence="4">
    <name type="scientific">freshwater metagenome</name>
    <dbReference type="NCBI Taxonomy" id="449393"/>
    <lineage>
        <taxon>unclassified sequences</taxon>
        <taxon>metagenomes</taxon>
        <taxon>ecological metagenomes</taxon>
    </lineage>
</organism>
<evidence type="ECO:0000313" key="7">
    <source>
        <dbReference type="EMBL" id="CAB4977240.1"/>
    </source>
</evidence>
<dbReference type="EMBL" id="CAFBOL010000009">
    <property type="protein sequence ID" value="CAB4977240.1"/>
    <property type="molecule type" value="Genomic_DNA"/>
</dbReference>
<protein>
    <submittedName>
        <fullName evidence="4">Unannotated protein</fullName>
    </submittedName>
</protein>
<dbReference type="GO" id="GO:0006629">
    <property type="term" value="P:lipid metabolic process"/>
    <property type="evidence" value="ECO:0007669"/>
    <property type="project" value="InterPro"/>
</dbReference>
<evidence type="ECO:0000313" key="3">
    <source>
        <dbReference type="EMBL" id="CAB4708786.1"/>
    </source>
</evidence>
<evidence type="ECO:0000259" key="1">
    <source>
        <dbReference type="PROSITE" id="PS51704"/>
    </source>
</evidence>
<gene>
    <name evidence="3" type="ORF">UFOPK2656_00530</name>
    <name evidence="4" type="ORF">UFOPK3099_02062</name>
    <name evidence="5" type="ORF">UFOPK3267_00697</name>
    <name evidence="6" type="ORF">UFOPK3651_00298</name>
    <name evidence="7" type="ORF">UFOPK3931_00572</name>
    <name evidence="2" type="ORF">UFOPK4189_00527</name>
</gene>
<reference evidence="4" key="1">
    <citation type="submission" date="2020-05" db="EMBL/GenBank/DDBJ databases">
        <authorList>
            <person name="Chiriac C."/>
            <person name="Salcher M."/>
            <person name="Ghai R."/>
            <person name="Kavagutti S V."/>
        </authorList>
    </citation>
    <scope>NUCLEOTIDE SEQUENCE</scope>
</reference>
<evidence type="ECO:0000313" key="6">
    <source>
        <dbReference type="EMBL" id="CAB4912424.1"/>
    </source>
</evidence>
<name>A0A6J7AD96_9ZZZZ</name>
<sequence>MTQVSDIRAVPAVIAHRGASRAERENTVQSFRRAGTMGAEAVELDVRRTADGVLVVQHDPRLDDGRVIAATTYAELPSHVPTLPDALDACAGMWVNVEIKNDPEEPDFDVSESIADHTIAMLLNRHEDHRWVISSFRMETIDRCRSLAPTIRTAWLCGGVPAGIARTLMSKGHIALHPWVHMLSRDTIDECHAAGVQVNTWTCDDPDRMRELIEWGIDGICTNVPDIALAVRAAISGQL</sequence>
<dbReference type="EMBL" id="CAFBIY010000026">
    <property type="protein sequence ID" value="CAB4848401.1"/>
    <property type="molecule type" value="Genomic_DNA"/>
</dbReference>
<dbReference type="InterPro" id="IPR030395">
    <property type="entry name" value="GP_PDE_dom"/>
</dbReference>
<feature type="domain" description="GP-PDE" evidence="1">
    <location>
        <begin position="11"/>
        <end position="232"/>
    </location>
</feature>
<evidence type="ECO:0000313" key="2">
    <source>
        <dbReference type="EMBL" id="CAB4362747.1"/>
    </source>
</evidence>
<dbReference type="SUPFAM" id="SSF51695">
    <property type="entry name" value="PLC-like phosphodiesterases"/>
    <property type="match status" value="1"/>
</dbReference>
<dbReference type="PROSITE" id="PS51704">
    <property type="entry name" value="GP_PDE"/>
    <property type="match status" value="1"/>
</dbReference>
<dbReference type="Gene3D" id="3.20.20.190">
    <property type="entry name" value="Phosphatidylinositol (PI) phosphodiesterase"/>
    <property type="match status" value="1"/>
</dbReference>
<dbReference type="PANTHER" id="PTHR46211:SF14">
    <property type="entry name" value="GLYCEROPHOSPHODIESTER PHOSPHODIESTERASE"/>
    <property type="match status" value="1"/>
</dbReference>
<dbReference type="EMBL" id="CAESGF010000002">
    <property type="protein sequence ID" value="CAB4362747.1"/>
    <property type="molecule type" value="Genomic_DNA"/>
</dbReference>
<accession>A0A6J7AD96</accession>